<comment type="caution">
    <text evidence="2">The sequence shown here is derived from an EMBL/GenBank/DDBJ whole genome shotgun (WGS) entry which is preliminary data.</text>
</comment>
<name>A0A409WCH8_9AGAR</name>
<proteinExistence type="predicted"/>
<feature type="compositionally biased region" description="Low complexity" evidence="1">
    <location>
        <begin position="68"/>
        <end position="107"/>
    </location>
</feature>
<dbReference type="OrthoDB" id="3129353at2759"/>
<feature type="compositionally biased region" description="Acidic residues" evidence="1">
    <location>
        <begin position="303"/>
        <end position="317"/>
    </location>
</feature>
<feature type="compositionally biased region" description="Gly residues" evidence="1">
    <location>
        <begin position="216"/>
        <end position="227"/>
    </location>
</feature>
<feature type="region of interest" description="Disordered" evidence="1">
    <location>
        <begin position="1"/>
        <end position="110"/>
    </location>
</feature>
<keyword evidence="3" id="KW-1185">Reference proteome</keyword>
<feature type="compositionally biased region" description="Basic and acidic residues" evidence="1">
    <location>
        <begin position="268"/>
        <end position="278"/>
    </location>
</feature>
<evidence type="ECO:0000313" key="3">
    <source>
        <dbReference type="Proteomes" id="UP000284842"/>
    </source>
</evidence>
<feature type="region of interest" description="Disordered" evidence="1">
    <location>
        <begin position="192"/>
        <end position="320"/>
    </location>
</feature>
<dbReference type="Proteomes" id="UP000284842">
    <property type="component" value="Unassembled WGS sequence"/>
</dbReference>
<feature type="compositionally biased region" description="Basic and acidic residues" evidence="1">
    <location>
        <begin position="10"/>
        <end position="26"/>
    </location>
</feature>
<feature type="compositionally biased region" description="Polar residues" evidence="1">
    <location>
        <begin position="192"/>
        <end position="201"/>
    </location>
</feature>
<gene>
    <name evidence="2" type="ORF">CVT24_009455</name>
</gene>
<evidence type="ECO:0000256" key="1">
    <source>
        <dbReference type="SAM" id="MobiDB-lite"/>
    </source>
</evidence>
<dbReference type="EMBL" id="NHTK01005596">
    <property type="protein sequence ID" value="PPQ76224.1"/>
    <property type="molecule type" value="Genomic_DNA"/>
</dbReference>
<accession>A0A409WCH8</accession>
<organism evidence="2 3">
    <name type="scientific">Panaeolus cyanescens</name>
    <dbReference type="NCBI Taxonomy" id="181874"/>
    <lineage>
        <taxon>Eukaryota</taxon>
        <taxon>Fungi</taxon>
        <taxon>Dikarya</taxon>
        <taxon>Basidiomycota</taxon>
        <taxon>Agaricomycotina</taxon>
        <taxon>Agaricomycetes</taxon>
        <taxon>Agaricomycetidae</taxon>
        <taxon>Agaricales</taxon>
        <taxon>Agaricineae</taxon>
        <taxon>Galeropsidaceae</taxon>
        <taxon>Panaeolus</taxon>
    </lineage>
</organism>
<protein>
    <submittedName>
        <fullName evidence="2">Uncharacterized protein</fullName>
    </submittedName>
</protein>
<dbReference type="AlphaFoldDB" id="A0A409WCH8"/>
<dbReference type="InParanoid" id="A0A409WCH8"/>
<reference evidence="2 3" key="1">
    <citation type="journal article" date="2018" name="Evol. Lett.">
        <title>Horizontal gene cluster transfer increased hallucinogenic mushroom diversity.</title>
        <authorList>
            <person name="Reynolds H.T."/>
            <person name="Vijayakumar V."/>
            <person name="Gluck-Thaler E."/>
            <person name="Korotkin H.B."/>
            <person name="Matheny P.B."/>
            <person name="Slot J.C."/>
        </authorList>
    </citation>
    <scope>NUCLEOTIDE SEQUENCE [LARGE SCALE GENOMIC DNA]</scope>
    <source>
        <strain evidence="2 3">2629</strain>
    </source>
</reference>
<sequence>MNDASIPQLKGKEDAPVIKHLEERPQSGRPSKVQYRVLAQHYEPSKHDQTTTHSHSQPYRTIQPPSSPSSIATTFSASSIPPTAIQPETATPASSIPSSPSTLTSLSGPFRNMSVNSRNINSPSVYTNEPISNAPVLWPPHAPMPPPPQLYECLMINPATGAQEVQYVYGVMVPTSTALRLKNRLATARRSTLPKSLTTASRDLAVERGVGEGDGDGGSGSGSGGHGIRVRDGRIKKPVKKPLVSVRKPRSVEESAVVPQDGPVEVAHSLEEHERDVQPEQSTREMCASTTQVSTNGDKELEQGVEDDEDSDQEPDEPLPLAGNVYIRCEWPRSDGKPCKKMLWVHLPKDGSEIRNSAIRHHLVNCKYHEDVAWGGHEAQCRFGGVCEKAGSFTRRGGGRLQMGFVDRHVMHTLAHRGRWMVYELREGVDGFGTLEWRFVKVPLDVAAVENKDYMDELVRKHAAATNILYNTESRVVTEY</sequence>
<evidence type="ECO:0000313" key="2">
    <source>
        <dbReference type="EMBL" id="PPQ76224.1"/>
    </source>
</evidence>
<feature type="compositionally biased region" description="Polar residues" evidence="1">
    <location>
        <begin position="51"/>
        <end position="60"/>
    </location>
</feature>